<feature type="signal peptide" evidence="13">
    <location>
        <begin position="1"/>
        <end position="29"/>
    </location>
</feature>
<feature type="chain" id="PRO_5040294297" description="Protein kinase domain-containing protein" evidence="13">
    <location>
        <begin position="30"/>
        <end position="539"/>
    </location>
</feature>
<proteinExistence type="inferred from homology"/>
<evidence type="ECO:0000256" key="9">
    <source>
        <dbReference type="ARBA" id="ARBA00022989"/>
    </source>
</evidence>
<dbReference type="FunFam" id="3.30.200.20:FF:000749">
    <property type="entry name" value="Putative L-type lectin-domain containing receptor kinase S.5"/>
    <property type="match status" value="1"/>
</dbReference>
<dbReference type="InterPro" id="IPR050528">
    <property type="entry name" value="L-type_Lectin-RKs"/>
</dbReference>
<dbReference type="InterPro" id="IPR000719">
    <property type="entry name" value="Prot_kinase_dom"/>
</dbReference>
<keyword evidence="16" id="KW-1185">Reference proteome</keyword>
<dbReference type="AlphaFoldDB" id="A0A9R1RSH5"/>
<evidence type="ECO:0000256" key="3">
    <source>
        <dbReference type="ARBA" id="ARBA00010217"/>
    </source>
</evidence>
<keyword evidence="6" id="KW-0430">Lectin</keyword>
<evidence type="ECO:0000256" key="12">
    <source>
        <dbReference type="SAM" id="Phobius"/>
    </source>
</evidence>
<keyword evidence="9 12" id="KW-1133">Transmembrane helix</keyword>
<dbReference type="GO" id="GO:0016020">
    <property type="term" value="C:membrane"/>
    <property type="evidence" value="ECO:0007669"/>
    <property type="project" value="UniProtKB-SubCell"/>
</dbReference>
<comment type="similarity">
    <text evidence="2">In the N-terminal section; belongs to the leguminous lectin family.</text>
</comment>
<sequence length="539" mass="60138">MPDRSMTLRLVFAATLLLILCGSGSTCSALRFAYQSFDAASEVDFSFTPGATISNRSLQITPNAGDMTHRSGRVMYARETLKLWKNGDRTALTSFKTEFVLNILPQNGTGEGMAFLLTNNPDLPRDSSGRWLGLTNNQTDGAPGNRIVALEFDTRRSFDADVDGNHVGLDLNGVRSVGQMPLSNFSIVLSSGADVEVTFEYDGKMMSLLVVQGGLAFTYAWYTDLSRYLLDNISVGFAASTGEFAQLNQVKSWNFTTVDDAIAGGDGGYRLRRQKVFLAVLVPLTVGVLLMALLVWRRLTRQTRLAYRNLEKMIDAHGPLRFKLRELRNATGDFSDGRKLGRGGSGTVYLGYLRRMSMEVAVKRVSTNVNSNRGEKEFVAEVNTISKLSHRNLVKLIGWCHKKGELLLVYEYFPMGSLDKLLYARERTASSTSSTDVYAFGVFVMEVVSGRSPSNAVQYQYVHDSDHRGEEEEYWRGGRGRHPPPMHIVDWMWRLYGEGKALHAADPGGDKFGAWKYCCRIDAFPVVILDDQNQMYIDR</sequence>
<evidence type="ECO:0000313" key="16">
    <source>
        <dbReference type="Proteomes" id="UP000324705"/>
    </source>
</evidence>
<organism evidence="15 16">
    <name type="scientific">Triticum turgidum subsp. durum</name>
    <name type="common">Durum wheat</name>
    <name type="synonym">Triticum durum</name>
    <dbReference type="NCBI Taxonomy" id="4567"/>
    <lineage>
        <taxon>Eukaryota</taxon>
        <taxon>Viridiplantae</taxon>
        <taxon>Streptophyta</taxon>
        <taxon>Embryophyta</taxon>
        <taxon>Tracheophyta</taxon>
        <taxon>Spermatophyta</taxon>
        <taxon>Magnoliopsida</taxon>
        <taxon>Liliopsida</taxon>
        <taxon>Poales</taxon>
        <taxon>Poaceae</taxon>
        <taxon>BOP clade</taxon>
        <taxon>Pooideae</taxon>
        <taxon>Triticodae</taxon>
        <taxon>Triticeae</taxon>
        <taxon>Triticinae</taxon>
        <taxon>Triticum</taxon>
    </lineage>
</organism>
<dbReference type="SUPFAM" id="SSF56112">
    <property type="entry name" value="Protein kinase-like (PK-like)"/>
    <property type="match status" value="1"/>
</dbReference>
<dbReference type="GO" id="GO:0005524">
    <property type="term" value="F:ATP binding"/>
    <property type="evidence" value="ECO:0007669"/>
    <property type="project" value="UniProtKB-UniRule"/>
</dbReference>
<keyword evidence="7 11" id="KW-0547">Nucleotide-binding</keyword>
<evidence type="ECO:0000256" key="5">
    <source>
        <dbReference type="ARBA" id="ARBA00022729"/>
    </source>
</evidence>
<feature type="domain" description="Protein kinase" evidence="14">
    <location>
        <begin position="334"/>
        <end position="539"/>
    </location>
</feature>
<evidence type="ECO:0000313" key="15">
    <source>
        <dbReference type="EMBL" id="VAH51806.1"/>
    </source>
</evidence>
<gene>
    <name evidence="15" type="ORF">TRITD_2Bv1G220490</name>
</gene>
<dbReference type="Pfam" id="PF07714">
    <property type="entry name" value="PK_Tyr_Ser-Thr"/>
    <property type="match status" value="1"/>
</dbReference>
<keyword evidence="4 12" id="KW-0812">Transmembrane</keyword>
<dbReference type="CDD" id="cd06899">
    <property type="entry name" value="lectin_legume_LecRK_Arcelin_ConA"/>
    <property type="match status" value="1"/>
</dbReference>
<evidence type="ECO:0000256" key="1">
    <source>
        <dbReference type="ARBA" id="ARBA00004479"/>
    </source>
</evidence>
<dbReference type="InterPro" id="IPR001220">
    <property type="entry name" value="Legume_lectin_dom"/>
</dbReference>
<comment type="similarity">
    <text evidence="3">In the C-terminal section; belongs to the protein kinase superfamily. Ser/Thr protein kinase family.</text>
</comment>
<dbReference type="SUPFAM" id="SSF49899">
    <property type="entry name" value="Concanavalin A-like lectins/glucanases"/>
    <property type="match status" value="1"/>
</dbReference>
<feature type="transmembrane region" description="Helical" evidence="12">
    <location>
        <begin position="276"/>
        <end position="296"/>
    </location>
</feature>
<keyword evidence="10 12" id="KW-0472">Membrane</keyword>
<feature type="binding site" evidence="11">
    <location>
        <position position="363"/>
    </location>
    <ligand>
        <name>ATP</name>
        <dbReference type="ChEBI" id="CHEBI:30616"/>
    </ligand>
</feature>
<evidence type="ECO:0000256" key="8">
    <source>
        <dbReference type="ARBA" id="ARBA00022840"/>
    </source>
</evidence>
<comment type="subcellular location">
    <subcellularLocation>
        <location evidence="1">Membrane</location>
        <topology evidence="1">Single-pass type I membrane protein</topology>
    </subcellularLocation>
</comment>
<dbReference type="Gene3D" id="2.60.120.200">
    <property type="match status" value="1"/>
</dbReference>
<evidence type="ECO:0000256" key="10">
    <source>
        <dbReference type="ARBA" id="ARBA00023136"/>
    </source>
</evidence>
<dbReference type="PROSITE" id="PS50011">
    <property type="entry name" value="PROTEIN_KINASE_DOM"/>
    <property type="match status" value="1"/>
</dbReference>
<dbReference type="Proteomes" id="UP000324705">
    <property type="component" value="Chromosome 2B"/>
</dbReference>
<dbReference type="InterPro" id="IPR011009">
    <property type="entry name" value="Kinase-like_dom_sf"/>
</dbReference>
<dbReference type="InterPro" id="IPR001245">
    <property type="entry name" value="Ser-Thr/Tyr_kinase_cat_dom"/>
</dbReference>
<keyword evidence="8 11" id="KW-0067">ATP-binding</keyword>
<dbReference type="Gene3D" id="3.30.200.20">
    <property type="entry name" value="Phosphorylase Kinase, domain 1"/>
    <property type="match status" value="1"/>
</dbReference>
<dbReference type="Gramene" id="TRITD2Bv1G220490.1">
    <property type="protein sequence ID" value="TRITD2Bv1G220490.1"/>
    <property type="gene ID" value="TRITD2Bv1G220490"/>
</dbReference>
<dbReference type="InterPro" id="IPR017441">
    <property type="entry name" value="Protein_kinase_ATP_BS"/>
</dbReference>
<evidence type="ECO:0000256" key="2">
    <source>
        <dbReference type="ARBA" id="ARBA00008536"/>
    </source>
</evidence>
<evidence type="ECO:0000256" key="4">
    <source>
        <dbReference type="ARBA" id="ARBA00022692"/>
    </source>
</evidence>
<dbReference type="PROSITE" id="PS00107">
    <property type="entry name" value="PROTEIN_KINASE_ATP"/>
    <property type="match status" value="1"/>
</dbReference>
<dbReference type="GO" id="GO:0051707">
    <property type="term" value="P:response to other organism"/>
    <property type="evidence" value="ECO:0007669"/>
    <property type="project" value="UniProtKB-ARBA"/>
</dbReference>
<dbReference type="GO" id="GO:0006952">
    <property type="term" value="P:defense response"/>
    <property type="evidence" value="ECO:0007669"/>
    <property type="project" value="UniProtKB-ARBA"/>
</dbReference>
<accession>A0A9R1RSH5</accession>
<dbReference type="PANTHER" id="PTHR27007">
    <property type="match status" value="1"/>
</dbReference>
<dbReference type="EMBL" id="LT934114">
    <property type="protein sequence ID" value="VAH51806.1"/>
    <property type="molecule type" value="Genomic_DNA"/>
</dbReference>
<dbReference type="GO" id="GO:0004672">
    <property type="term" value="F:protein kinase activity"/>
    <property type="evidence" value="ECO:0007669"/>
    <property type="project" value="InterPro"/>
</dbReference>
<dbReference type="InterPro" id="IPR013320">
    <property type="entry name" value="ConA-like_dom_sf"/>
</dbReference>
<evidence type="ECO:0000256" key="7">
    <source>
        <dbReference type="ARBA" id="ARBA00022741"/>
    </source>
</evidence>
<keyword evidence="5 13" id="KW-0732">Signal</keyword>
<dbReference type="GO" id="GO:0030246">
    <property type="term" value="F:carbohydrate binding"/>
    <property type="evidence" value="ECO:0007669"/>
    <property type="project" value="UniProtKB-KW"/>
</dbReference>
<evidence type="ECO:0000256" key="11">
    <source>
        <dbReference type="PROSITE-ProRule" id="PRU10141"/>
    </source>
</evidence>
<evidence type="ECO:0000256" key="6">
    <source>
        <dbReference type="ARBA" id="ARBA00022734"/>
    </source>
</evidence>
<evidence type="ECO:0000259" key="14">
    <source>
        <dbReference type="PROSITE" id="PS50011"/>
    </source>
</evidence>
<dbReference type="Pfam" id="PF00139">
    <property type="entry name" value="Lectin_legB"/>
    <property type="match status" value="1"/>
</dbReference>
<evidence type="ECO:0000256" key="13">
    <source>
        <dbReference type="SAM" id="SignalP"/>
    </source>
</evidence>
<reference evidence="15 16" key="1">
    <citation type="submission" date="2017-09" db="EMBL/GenBank/DDBJ databases">
        <authorList>
            <consortium name="International Durum Wheat Genome Sequencing Consortium (IDWGSC)"/>
            <person name="Milanesi L."/>
        </authorList>
    </citation>
    <scope>NUCLEOTIDE SEQUENCE [LARGE SCALE GENOMIC DNA]</scope>
    <source>
        <strain evidence="16">cv. Svevo</strain>
    </source>
</reference>
<name>A0A9R1RSH5_TRITD</name>
<protein>
    <recommendedName>
        <fullName evidence="14">Protein kinase domain-containing protein</fullName>
    </recommendedName>
</protein>